<dbReference type="Pfam" id="PF24346">
    <property type="entry name" value="DUF7507"/>
    <property type="match status" value="2"/>
</dbReference>
<dbReference type="Proteomes" id="UP000625283">
    <property type="component" value="Unassembled WGS sequence"/>
</dbReference>
<comment type="caution">
    <text evidence="2">The sequence shown here is derived from an EMBL/GenBank/DDBJ whole genome shotgun (WGS) entry which is preliminary data.</text>
</comment>
<proteinExistence type="predicted"/>
<name>A0ABS1RAN3_9SPHI</name>
<dbReference type="InterPro" id="IPR055354">
    <property type="entry name" value="DUF7507"/>
</dbReference>
<accession>A0ABS1RAN3</accession>
<feature type="non-terminal residue" evidence="2">
    <location>
        <position position="190"/>
    </location>
</feature>
<feature type="non-terminal residue" evidence="2">
    <location>
        <position position="1"/>
    </location>
</feature>
<dbReference type="NCBIfam" id="TIGR01451">
    <property type="entry name" value="B_ant_repeat"/>
    <property type="match status" value="2"/>
</dbReference>
<feature type="domain" description="DUF7507" evidence="1">
    <location>
        <begin position="1"/>
        <end position="109"/>
    </location>
</feature>
<dbReference type="RefSeq" id="WP_202105313.1">
    <property type="nucleotide sequence ID" value="NZ_JAERTY010000045.1"/>
</dbReference>
<feature type="domain" description="DUF7507" evidence="1">
    <location>
        <begin position="135"/>
        <end position="189"/>
    </location>
</feature>
<evidence type="ECO:0000259" key="1">
    <source>
        <dbReference type="Pfam" id="PF24346"/>
    </source>
</evidence>
<organism evidence="2 3">
    <name type="scientific">Sphingobacterium faecale</name>
    <dbReference type="NCBI Taxonomy" id="2803775"/>
    <lineage>
        <taxon>Bacteria</taxon>
        <taxon>Pseudomonadati</taxon>
        <taxon>Bacteroidota</taxon>
        <taxon>Sphingobacteriia</taxon>
        <taxon>Sphingobacteriales</taxon>
        <taxon>Sphingobacteriaceae</taxon>
        <taxon>Sphingobacterium</taxon>
    </lineage>
</organism>
<dbReference type="InterPro" id="IPR047589">
    <property type="entry name" value="DUF11_rpt"/>
</dbReference>
<reference evidence="2 3" key="1">
    <citation type="submission" date="2021-01" db="EMBL/GenBank/DDBJ databases">
        <title>C459-1 draft genome sequence.</title>
        <authorList>
            <person name="Zhang X.-F."/>
        </authorList>
    </citation>
    <scope>NUCLEOTIDE SEQUENCE [LARGE SCALE GENOMIC DNA]</scope>
    <source>
        <strain evidence="3">C459-1</strain>
    </source>
</reference>
<protein>
    <submittedName>
        <fullName evidence="2">DUF11 domain-containing protein</fullName>
    </submittedName>
</protein>
<dbReference type="EMBL" id="JAERTY010000045">
    <property type="protein sequence ID" value="MBL1411599.1"/>
    <property type="molecule type" value="Genomic_DNA"/>
</dbReference>
<sequence>PGIRLVKTHNKQPANGENCSSLTVGEVVTYTFVVHNTGSVTLGNVTVADKTFNGSGAISGLSVPVASSGSSATALLPGGTLTYTATYTVEQGDLNRGNISNQAEATGVFNNVSYKDLSGTALDNDSPTAIAICQSPGIRLVKTHNKQPANGENCSSLTVGEVVTYTFVVHNTGSVTLGNVTVADKTFNGS</sequence>
<evidence type="ECO:0000313" key="2">
    <source>
        <dbReference type="EMBL" id="MBL1411599.1"/>
    </source>
</evidence>
<gene>
    <name evidence="2" type="ORF">JKG61_22800</name>
</gene>
<evidence type="ECO:0000313" key="3">
    <source>
        <dbReference type="Proteomes" id="UP000625283"/>
    </source>
</evidence>
<keyword evidence="3" id="KW-1185">Reference proteome</keyword>